<dbReference type="Pfam" id="PF18098">
    <property type="entry name" value="RPN5_C"/>
    <property type="match status" value="1"/>
</dbReference>
<dbReference type="InterPro" id="IPR036397">
    <property type="entry name" value="RNaseH_sf"/>
</dbReference>
<dbReference type="Gene3D" id="3.30.420.10">
    <property type="entry name" value="Ribonuclease H-like superfamily/Ribonuclease H"/>
    <property type="match status" value="1"/>
</dbReference>
<dbReference type="InterPro" id="IPR001888">
    <property type="entry name" value="Transposase_1"/>
</dbReference>
<protein>
    <recommendedName>
        <fullName evidence="1">26S proteasome regulatory subunit RPN5 C-terminal domain-containing protein</fullName>
    </recommendedName>
</protein>
<reference evidence="2 3" key="1">
    <citation type="journal article" date="2022" name="Allergy">
        <title>Genome assembly and annotation of Periplaneta americana reveal a comprehensive cockroach allergen profile.</title>
        <authorList>
            <person name="Wang L."/>
            <person name="Xiong Q."/>
            <person name="Saelim N."/>
            <person name="Wang L."/>
            <person name="Nong W."/>
            <person name="Wan A.T."/>
            <person name="Shi M."/>
            <person name="Liu X."/>
            <person name="Cao Q."/>
            <person name="Hui J.H.L."/>
            <person name="Sookrung N."/>
            <person name="Leung T.F."/>
            <person name="Tungtrongchitr A."/>
            <person name="Tsui S.K.W."/>
        </authorList>
    </citation>
    <scope>NUCLEOTIDE SEQUENCE [LARGE SCALE GENOMIC DNA]</scope>
    <source>
        <strain evidence="2">PWHHKU_190912</strain>
    </source>
</reference>
<dbReference type="InterPro" id="IPR052709">
    <property type="entry name" value="Transposase-MT_Hybrid"/>
</dbReference>
<dbReference type="InterPro" id="IPR040896">
    <property type="entry name" value="RPN5_C"/>
</dbReference>
<dbReference type="PANTHER" id="PTHR46060">
    <property type="entry name" value="MARINER MOS1 TRANSPOSASE-LIKE PROTEIN"/>
    <property type="match status" value="1"/>
</dbReference>
<evidence type="ECO:0000313" key="2">
    <source>
        <dbReference type="EMBL" id="KAJ4444640.1"/>
    </source>
</evidence>
<sequence length="286" mass="33409">MEASRVSRPKKARQVRSKIKVMLTVFFDVRGIVHHKYAPEGQMVTKEYYHDVLRRLRDAVRRKRQDMWTANNWHLHHDNAPAHSSQLIHTFLAKHGITTVHQPPYSPDLAPCDFWLFPKLKTPLKGSHFESREEIMRNATTELNTIPKEDFQRCFRQWKDRWAKCVQAQGPTLKGIRVPTPSEILHHHMMKNEWNREKFSPAPGFEPGFSLYETEDFLSNLVVNKTVLAKTDRPAGVVSFTQSKDPNDVLNDWSNHLSSLMQLVNKTTHLINKEEMVHKHLLAVRE</sequence>
<accession>A0ABQ8TDQ2</accession>
<evidence type="ECO:0000259" key="1">
    <source>
        <dbReference type="Pfam" id="PF18098"/>
    </source>
</evidence>
<evidence type="ECO:0000313" key="3">
    <source>
        <dbReference type="Proteomes" id="UP001148838"/>
    </source>
</evidence>
<dbReference type="Proteomes" id="UP001148838">
    <property type="component" value="Unassembled WGS sequence"/>
</dbReference>
<comment type="caution">
    <text evidence="2">The sequence shown here is derived from an EMBL/GenBank/DDBJ whole genome shotgun (WGS) entry which is preliminary data.</text>
</comment>
<dbReference type="Pfam" id="PF01359">
    <property type="entry name" value="Transposase_1"/>
    <property type="match status" value="1"/>
</dbReference>
<feature type="domain" description="26S proteasome regulatory subunit RPN5 C-terminal" evidence="1">
    <location>
        <begin position="247"/>
        <end position="279"/>
    </location>
</feature>
<gene>
    <name evidence="2" type="ORF">ANN_06436</name>
</gene>
<organism evidence="2 3">
    <name type="scientific">Periplaneta americana</name>
    <name type="common">American cockroach</name>
    <name type="synonym">Blatta americana</name>
    <dbReference type="NCBI Taxonomy" id="6978"/>
    <lineage>
        <taxon>Eukaryota</taxon>
        <taxon>Metazoa</taxon>
        <taxon>Ecdysozoa</taxon>
        <taxon>Arthropoda</taxon>
        <taxon>Hexapoda</taxon>
        <taxon>Insecta</taxon>
        <taxon>Pterygota</taxon>
        <taxon>Neoptera</taxon>
        <taxon>Polyneoptera</taxon>
        <taxon>Dictyoptera</taxon>
        <taxon>Blattodea</taxon>
        <taxon>Blattoidea</taxon>
        <taxon>Blattidae</taxon>
        <taxon>Blattinae</taxon>
        <taxon>Periplaneta</taxon>
    </lineage>
</organism>
<name>A0ABQ8TDQ2_PERAM</name>
<keyword evidence="3" id="KW-1185">Reference proteome</keyword>
<dbReference type="PANTHER" id="PTHR46060:SF1">
    <property type="entry name" value="MARINER MOS1 TRANSPOSASE-LIKE PROTEIN"/>
    <property type="match status" value="1"/>
</dbReference>
<dbReference type="EMBL" id="JAJSOF020000011">
    <property type="protein sequence ID" value="KAJ4444640.1"/>
    <property type="molecule type" value="Genomic_DNA"/>
</dbReference>
<proteinExistence type="predicted"/>